<keyword evidence="2" id="KW-1185">Reference proteome</keyword>
<sequence length="129" mass="14364">MKCLVLTGISKDVLDDLMRRHIKTIELRSAHNIATAMRAEVGDCVFLTSAKTFDVDRGTLGIIAQVTGKEIYSHSLMFSTPTLIQESEMTVVRLKLEVRGVGRVVRVYNTGILDTTEAEVVEVSYFDAR</sequence>
<dbReference type="RefSeq" id="WP_012939873.1">
    <property type="nucleotide sequence ID" value="NC_013741.1"/>
</dbReference>
<dbReference type="PaxDb" id="572546-Arcpr_0471"/>
<protein>
    <recommendedName>
        <fullName evidence="3">DUF473 domain-containing protein</fullName>
    </recommendedName>
</protein>
<name>D2RGW2_ARCPA</name>
<accession>D2RGW2</accession>
<dbReference type="GeneID" id="8739130"/>
<dbReference type="KEGG" id="apo:Arcpr_0471"/>
<dbReference type="InterPro" id="IPR007417">
    <property type="entry name" value="DUF473"/>
</dbReference>
<evidence type="ECO:0008006" key="3">
    <source>
        <dbReference type="Google" id="ProtNLM"/>
    </source>
</evidence>
<dbReference type="STRING" id="572546.Arcpr_0471"/>
<dbReference type="Proteomes" id="UP000001901">
    <property type="component" value="Chromosome"/>
</dbReference>
<dbReference type="OrthoDB" id="49941at2157"/>
<organism evidence="1 2">
    <name type="scientific">Archaeoglobus profundus (strain DSM 5631 / JCM 9629 / NBRC 100127 / Av18)</name>
    <dbReference type="NCBI Taxonomy" id="572546"/>
    <lineage>
        <taxon>Archaea</taxon>
        <taxon>Methanobacteriati</taxon>
        <taxon>Methanobacteriota</taxon>
        <taxon>Archaeoglobi</taxon>
        <taxon>Archaeoglobales</taxon>
        <taxon>Archaeoglobaceae</taxon>
        <taxon>Archaeoglobus</taxon>
    </lineage>
</organism>
<dbReference type="eggNOG" id="arCOG04420">
    <property type="taxonomic scope" value="Archaea"/>
</dbReference>
<evidence type="ECO:0000313" key="2">
    <source>
        <dbReference type="Proteomes" id="UP000001901"/>
    </source>
</evidence>
<reference evidence="1 2" key="1">
    <citation type="journal article" date="2010" name="Stand. Genomic Sci.">
        <title>Complete genome sequence of Archaeoglobus profundus type strain (AV18).</title>
        <authorList>
            <person name="von Jan M."/>
            <person name="Lapidus A."/>
            <person name="Del Rio T.G."/>
            <person name="Copeland A."/>
            <person name="Tice H."/>
            <person name="Cheng J.F."/>
            <person name="Lucas S."/>
            <person name="Chen F."/>
            <person name="Nolan M."/>
            <person name="Goodwin L."/>
            <person name="Han C."/>
            <person name="Pitluck S."/>
            <person name="Liolios K."/>
            <person name="Ivanova N."/>
            <person name="Mavromatis K."/>
            <person name="Ovchinnikova G."/>
            <person name="Chertkov O."/>
            <person name="Pati A."/>
            <person name="Chen A."/>
            <person name="Palaniappan K."/>
            <person name="Land M."/>
            <person name="Hauser L."/>
            <person name="Chang Y.J."/>
            <person name="Jeffries C.D."/>
            <person name="Saunders E."/>
            <person name="Brettin T."/>
            <person name="Detter J.C."/>
            <person name="Chain P."/>
            <person name="Eichinger K."/>
            <person name="Huber H."/>
            <person name="Spring S."/>
            <person name="Rohde M."/>
            <person name="Goker M."/>
            <person name="Wirth R."/>
            <person name="Woyke T."/>
            <person name="Bristow J."/>
            <person name="Eisen J.A."/>
            <person name="Markowitz V."/>
            <person name="Hugenholtz P."/>
            <person name="Kyrpides N.C."/>
            <person name="Klenk H.P."/>
        </authorList>
    </citation>
    <scope>NUCLEOTIDE SEQUENCE [LARGE SCALE GENOMIC DNA]</scope>
    <source>
        <strain evidence="2">DSM 5631 / JCM 9629 / NBRC 100127 / Av18</strain>
    </source>
</reference>
<gene>
    <name evidence="1" type="ordered locus">Arcpr_0471</name>
</gene>
<dbReference type="Pfam" id="PF04322">
    <property type="entry name" value="DUF473"/>
    <property type="match status" value="1"/>
</dbReference>
<dbReference type="EMBL" id="CP001857">
    <property type="protein sequence ID" value="ADB57537.1"/>
    <property type="molecule type" value="Genomic_DNA"/>
</dbReference>
<evidence type="ECO:0000313" key="1">
    <source>
        <dbReference type="EMBL" id="ADB57537.1"/>
    </source>
</evidence>
<proteinExistence type="predicted"/>
<dbReference type="HOGENOM" id="CLU_144580_1_0_2"/>
<dbReference type="AlphaFoldDB" id="D2RGW2"/>